<dbReference type="EMBL" id="MKIO01000040">
    <property type="protein sequence ID" value="OLP53296.1"/>
    <property type="molecule type" value="Genomic_DNA"/>
</dbReference>
<evidence type="ECO:0000313" key="2">
    <source>
        <dbReference type="EMBL" id="OLP53296.1"/>
    </source>
</evidence>
<organism evidence="2 3">
    <name type="scientific">Xaviernesmea rhizosphaerae</name>
    <dbReference type="NCBI Taxonomy" id="1672749"/>
    <lineage>
        <taxon>Bacteria</taxon>
        <taxon>Pseudomonadati</taxon>
        <taxon>Pseudomonadota</taxon>
        <taxon>Alphaproteobacteria</taxon>
        <taxon>Hyphomicrobiales</taxon>
        <taxon>Rhizobiaceae</taxon>
        <taxon>Rhizobium/Agrobacterium group</taxon>
        <taxon>Xaviernesmea</taxon>
    </lineage>
</organism>
<dbReference type="STRING" id="1672749.BJF92_00570"/>
<evidence type="ECO:0000313" key="3">
    <source>
        <dbReference type="Proteomes" id="UP000186143"/>
    </source>
</evidence>
<gene>
    <name evidence="2" type="ORF">BJF92_00570</name>
</gene>
<dbReference type="Pfam" id="PF20720">
    <property type="entry name" value="nSTAND3"/>
    <property type="match status" value="1"/>
</dbReference>
<name>A0A1Q9AEH7_9HYPH</name>
<dbReference type="InterPro" id="IPR049050">
    <property type="entry name" value="nSTAND3"/>
</dbReference>
<dbReference type="InterPro" id="IPR027417">
    <property type="entry name" value="P-loop_NTPase"/>
</dbReference>
<feature type="domain" description="Novel STAND NTPase 3" evidence="1">
    <location>
        <begin position="265"/>
        <end position="387"/>
    </location>
</feature>
<reference evidence="2 3" key="1">
    <citation type="submission" date="2016-09" db="EMBL/GenBank/DDBJ databases">
        <title>Rhizobium sp. nov., a novel species isolated from the rice rhizosphere.</title>
        <authorList>
            <person name="Zhao J."/>
            <person name="Zhang X."/>
        </authorList>
    </citation>
    <scope>NUCLEOTIDE SEQUENCE [LARGE SCALE GENOMIC DNA]</scope>
    <source>
        <strain evidence="2 3">MH17</strain>
    </source>
</reference>
<accession>A0A1Q9AEH7</accession>
<comment type="caution">
    <text evidence="2">The sequence shown here is derived from an EMBL/GenBank/DDBJ whole genome shotgun (WGS) entry which is preliminary data.</text>
</comment>
<proteinExistence type="predicted"/>
<sequence>MSIAITAPQKFAFQDLVCIEIMLRFCGHDDATLLVEPDGGEDAELRFTAYGRPVHCEIQVKGAAGTVALADVAACLAHAPPRRTAPTLLERVISNSDRLVLLVMTGRADDASAVYRGSSTWHGEQHTVSRIKATDAAELLAAFAIAEVAGSDGGALYAKRQAHNAAFAASADLAAIREALRRTLIFDQTDEDGLETRCAERLRRDHGIPSDRTAAVLLELRAAIGEAKTNKTDAFPLLRSILARASPPSICPTDYLARGDEAALVDALSRDNVLLLSGTPRVGKSYTARYVAAEFTPHGYDVQEFVDVESAERFLLEPGAAPRLALLDDPLGGSQVEAQATRSLARLSKLIDRTRPQRKLLVAQGLEPLLATSRTASLAQTITAQRRWRDIGDLEAAFLASLWQALVATFAIDDALAARVTDALVTGELVLEPGCLEHLAANADRLRLAASIADITRLAREDAAQLGQMLAADGLEDLAVSLAVATAPREPIKLSDLAYVRGSGGAGLPGKRTALGTIIAIGGPPILPATAPAYDEPPKLAVADQTGLDDLERRRLVTIDAKPTVGFAHPFYRAAAETLLEAPTHHAAQAIGHALQRGLFCLSPHTSRATARNLDWIFDRLQARPTARASLVEQATEGLRSFFPATRDLCFGFLVNRLSDLPAETQRELPRWISSVTSVTLDDVEWSDGEAHLPYGEQLGTDYFERAFRIVHRREVAAELALLDAPEGLVGPERAAAVLRFLAASPEAMTLTMAGRLLSYDEAALRAEATKLWLSRPRTGDDEILDRIFADDHPSGALAALKGTVLGWEASTADRRARHLDGLATLAHNVAAAAAMLDFLVVFDREEHTGEHPPWPIFERLMPIVMAALPHNAAFIDARLFAVARSALGALSPTSLVALCDGWIDWLERNERAGRLPSEFSLGVAEILLQATAAEPERRETLVTRLLDFTGTGAKITFIADLIDHWSLLRDDERAAVFERLKSGRSDDRWLQAVTLTRSEVPDAVVVTLLPEGIDLSQPPTRLIDMAPPSLIEAAIHVYCGQPQPLWWLGTHHSGEAVWEPVVEIIACRPDHPLFELAWDHITYNGDGKRVARIVGALGATNAERTLGVMLRLKVRCTGNFMPEAWATLLRLAADSDEYELWLDRMAEASPAILDDIYDLRDWLSDDGDLHGMLDRLQNDFRPLEMAKIVFDPPHDVDAREMQDNAVKVLAFLVHERPPLLFGTCDRLLRWLEHATVDTAELVTLLRERRAAIFAEREAIEQAMNQPDPQLDGWIDP</sequence>
<protein>
    <recommendedName>
        <fullName evidence="1">Novel STAND NTPase 3 domain-containing protein</fullName>
    </recommendedName>
</protein>
<evidence type="ECO:0000259" key="1">
    <source>
        <dbReference type="Pfam" id="PF20720"/>
    </source>
</evidence>
<dbReference type="RefSeq" id="WP_075636523.1">
    <property type="nucleotide sequence ID" value="NZ_MKIO01000040.1"/>
</dbReference>
<dbReference type="AlphaFoldDB" id="A0A1Q9AEH7"/>
<dbReference type="OrthoDB" id="8421916at2"/>
<dbReference type="Proteomes" id="UP000186143">
    <property type="component" value="Unassembled WGS sequence"/>
</dbReference>
<dbReference type="SUPFAM" id="SSF52540">
    <property type="entry name" value="P-loop containing nucleoside triphosphate hydrolases"/>
    <property type="match status" value="1"/>
</dbReference>